<evidence type="ECO:0000259" key="1">
    <source>
        <dbReference type="Pfam" id="PF13456"/>
    </source>
</evidence>
<organism evidence="3 4">
    <name type="scientific">Gossypium arboreum</name>
    <name type="common">Tree cotton</name>
    <name type="synonym">Gossypium nanking</name>
    <dbReference type="NCBI Taxonomy" id="29729"/>
    <lineage>
        <taxon>Eukaryota</taxon>
        <taxon>Viridiplantae</taxon>
        <taxon>Streptophyta</taxon>
        <taxon>Embryophyta</taxon>
        <taxon>Tracheophyta</taxon>
        <taxon>Spermatophyta</taxon>
        <taxon>Magnoliopsida</taxon>
        <taxon>eudicotyledons</taxon>
        <taxon>Gunneridae</taxon>
        <taxon>Pentapetalae</taxon>
        <taxon>rosids</taxon>
        <taxon>malvids</taxon>
        <taxon>Malvales</taxon>
        <taxon>Malvaceae</taxon>
        <taxon>Malvoideae</taxon>
        <taxon>Gossypium</taxon>
    </lineage>
</organism>
<dbReference type="InterPro" id="IPR052929">
    <property type="entry name" value="RNase_H-like_EbsB-rel"/>
</dbReference>
<accession>A0ABR0N2C2</accession>
<dbReference type="PANTHER" id="PTHR47074:SF61">
    <property type="entry name" value="RNASE H TYPE-1 DOMAIN-CONTAINING PROTEIN"/>
    <property type="match status" value="1"/>
</dbReference>
<protein>
    <recommendedName>
        <fullName evidence="5">Reverse transcriptase zinc-binding domain-containing protein</fullName>
    </recommendedName>
</protein>
<dbReference type="Pfam" id="PF13456">
    <property type="entry name" value="RVT_3"/>
    <property type="match status" value="1"/>
</dbReference>
<comment type="caution">
    <text evidence="3">The sequence shown here is derived from an EMBL/GenBank/DDBJ whole genome shotgun (WGS) entry which is preliminary data.</text>
</comment>
<dbReference type="EMBL" id="JARKNE010000011">
    <property type="protein sequence ID" value="KAK5784685.1"/>
    <property type="molecule type" value="Genomic_DNA"/>
</dbReference>
<proteinExistence type="predicted"/>
<dbReference type="Proteomes" id="UP001358586">
    <property type="component" value="Chromosome 11"/>
</dbReference>
<sequence length="353" mass="40822">MNNAMTMKAIVNEYESLSRQLVNFEKSLIYFNKNVQDDLKGQIEGIWGVWISINPKKYLGLPTMIGRRKKGAFLELKEIFIQKSKNWSIRNLSFGDQTITKEFYSKIWNLPIPSKIRIHLWRVVSNFIPTLSILKSRKLRNDDECLVCSFGEEIVEYIFRDCGFTKQILQEVGMDTSPSNTRQVWKQWLASFFQMNNTKTCIVMAITIWALWYNRNIIYHEGKKERVQEVSSFILAYFKELEQVQSLIETRIIPREMFWRPPMEGQIKANFDAAYSQQNSIAIAGVILGNYEGFVMGACSYPLGKTGDPTTAEAKAYLQAVIFEEEMGFQDLVVEGFYLVSITEAPPQLQTIV</sequence>
<dbReference type="InterPro" id="IPR026960">
    <property type="entry name" value="RVT-Znf"/>
</dbReference>
<keyword evidence="4" id="KW-1185">Reference proteome</keyword>
<evidence type="ECO:0008006" key="5">
    <source>
        <dbReference type="Google" id="ProtNLM"/>
    </source>
</evidence>
<reference evidence="3 4" key="1">
    <citation type="submission" date="2023-03" db="EMBL/GenBank/DDBJ databases">
        <title>WGS of Gossypium arboreum.</title>
        <authorList>
            <person name="Yu D."/>
        </authorList>
    </citation>
    <scope>NUCLEOTIDE SEQUENCE [LARGE SCALE GENOMIC DNA]</scope>
    <source>
        <tissue evidence="3">Leaf</tissue>
    </source>
</reference>
<evidence type="ECO:0000313" key="4">
    <source>
        <dbReference type="Proteomes" id="UP001358586"/>
    </source>
</evidence>
<evidence type="ECO:0000259" key="2">
    <source>
        <dbReference type="Pfam" id="PF13966"/>
    </source>
</evidence>
<feature type="domain" description="RNase H type-1" evidence="1">
    <location>
        <begin position="270"/>
        <end position="336"/>
    </location>
</feature>
<feature type="domain" description="Reverse transcriptase zinc-binding" evidence="2">
    <location>
        <begin position="98"/>
        <end position="168"/>
    </location>
</feature>
<dbReference type="Pfam" id="PF13966">
    <property type="entry name" value="zf-RVT"/>
    <property type="match status" value="1"/>
</dbReference>
<gene>
    <name evidence="3" type="ORF">PVK06_039211</name>
</gene>
<name>A0ABR0N2C2_GOSAR</name>
<dbReference type="PANTHER" id="PTHR47074">
    <property type="entry name" value="BNAC02G40300D PROTEIN"/>
    <property type="match status" value="1"/>
</dbReference>
<evidence type="ECO:0000313" key="3">
    <source>
        <dbReference type="EMBL" id="KAK5784685.1"/>
    </source>
</evidence>
<dbReference type="InterPro" id="IPR002156">
    <property type="entry name" value="RNaseH_domain"/>
</dbReference>